<reference evidence="2 3" key="1">
    <citation type="submission" date="2018-10" db="EMBL/GenBank/DDBJ databases">
        <title>Genomic Encyclopedia of Archaeal and Bacterial Type Strains, Phase II (KMG-II): from individual species to whole genera.</title>
        <authorList>
            <person name="Goeker M."/>
        </authorList>
    </citation>
    <scope>NUCLEOTIDE SEQUENCE [LARGE SCALE GENOMIC DNA]</scope>
    <source>
        <strain evidence="2 3">RP-AC37</strain>
    </source>
</reference>
<dbReference type="Pfam" id="PF20815">
    <property type="entry name" value="GIY_YIG_2"/>
    <property type="match status" value="1"/>
</dbReference>
<feature type="domain" description="GIY-YIG" evidence="1">
    <location>
        <begin position="30"/>
        <end position="142"/>
    </location>
</feature>
<dbReference type="Proteomes" id="UP000281955">
    <property type="component" value="Unassembled WGS sequence"/>
</dbReference>
<dbReference type="AlphaFoldDB" id="A0A420XV84"/>
<dbReference type="EMBL" id="RBWV01000003">
    <property type="protein sequence ID" value="RKS80660.1"/>
    <property type="molecule type" value="Genomic_DNA"/>
</dbReference>
<dbReference type="InterPro" id="IPR049311">
    <property type="entry name" value="GIY_YIG_cat"/>
</dbReference>
<accession>A0A420XV84</accession>
<comment type="caution">
    <text evidence="2">The sequence shown here is derived from an EMBL/GenBank/DDBJ whole genome shotgun (WGS) entry which is preliminary data.</text>
</comment>
<dbReference type="InterPro" id="IPR000305">
    <property type="entry name" value="GIY-YIG_endonuc"/>
</dbReference>
<evidence type="ECO:0000259" key="1">
    <source>
        <dbReference type="PROSITE" id="PS50164"/>
    </source>
</evidence>
<protein>
    <recommendedName>
        <fullName evidence="1">GIY-YIG domain-containing protein</fullName>
    </recommendedName>
</protein>
<evidence type="ECO:0000313" key="3">
    <source>
        <dbReference type="Proteomes" id="UP000281955"/>
    </source>
</evidence>
<dbReference type="InParanoid" id="A0A420XV84"/>
<dbReference type="RefSeq" id="WP_147431835.1">
    <property type="nucleotide sequence ID" value="NZ_RBWV01000003.1"/>
</dbReference>
<name>A0A420XV84_9ACTN</name>
<proteinExistence type="predicted"/>
<gene>
    <name evidence="2" type="ORF">CLV35_0249</name>
</gene>
<organism evidence="2 3">
    <name type="scientific">Motilibacter peucedani</name>
    <dbReference type="NCBI Taxonomy" id="598650"/>
    <lineage>
        <taxon>Bacteria</taxon>
        <taxon>Bacillati</taxon>
        <taxon>Actinomycetota</taxon>
        <taxon>Actinomycetes</taxon>
        <taxon>Motilibacterales</taxon>
        <taxon>Motilibacteraceae</taxon>
        <taxon>Motilibacter</taxon>
    </lineage>
</organism>
<sequence>MANPTGPCWSLLLERPRTRSAELTGRAVPTAAGVYAWFHLGEPVYVGMTGAKGGLRGRLGRHRGAGRDLSRSSLRRNVAAHLLGIPTTVSRQRPSVVSEQDADVVTAWIRDLEVAWVEQPDAAAAAALEHDLLAEWQPPLNRAGAARGRVV</sequence>
<dbReference type="PROSITE" id="PS50164">
    <property type="entry name" value="GIY_YIG"/>
    <property type="match status" value="1"/>
</dbReference>
<evidence type="ECO:0000313" key="2">
    <source>
        <dbReference type="EMBL" id="RKS80660.1"/>
    </source>
</evidence>
<dbReference type="OrthoDB" id="5190670at2"/>
<keyword evidence="3" id="KW-1185">Reference proteome</keyword>